<dbReference type="RefSeq" id="WP_032579513.1">
    <property type="nucleotide sequence ID" value="NZ_LIDT01000030.1"/>
</dbReference>
<evidence type="ECO:0000313" key="1">
    <source>
        <dbReference type="EMBL" id="OCR30595.1"/>
    </source>
</evidence>
<name>A0A853PTG0_BACFG</name>
<dbReference type="EMBL" id="LIDT01000030">
    <property type="protein sequence ID" value="OCR30595.1"/>
    <property type="molecule type" value="Genomic_DNA"/>
</dbReference>
<dbReference type="Proteomes" id="UP000093197">
    <property type="component" value="Unassembled WGS sequence"/>
</dbReference>
<reference evidence="1 2" key="1">
    <citation type="journal article" date="2016" name="PLoS ONE">
        <title>Genomic Diversity of Enterotoxigenic Strains of Bacteroides fragilis.</title>
        <authorList>
            <person name="Pierce J.V."/>
            <person name="Bernstein H.D."/>
        </authorList>
    </citation>
    <scope>NUCLEOTIDE SEQUENCE [LARGE SCALE GENOMIC DNA]</scope>
    <source>
        <strain evidence="1 2">20793-3</strain>
    </source>
</reference>
<comment type="caution">
    <text evidence="1">The sequence shown here is derived from an EMBL/GenBank/DDBJ whole genome shotgun (WGS) entry which is preliminary data.</text>
</comment>
<proteinExistence type="predicted"/>
<dbReference type="AlphaFoldDB" id="A0A853PTG0"/>
<organism evidence="1 2">
    <name type="scientific">Bacteroides fragilis</name>
    <dbReference type="NCBI Taxonomy" id="817"/>
    <lineage>
        <taxon>Bacteria</taxon>
        <taxon>Pseudomonadati</taxon>
        <taxon>Bacteroidota</taxon>
        <taxon>Bacteroidia</taxon>
        <taxon>Bacteroidales</taxon>
        <taxon>Bacteroidaceae</taxon>
        <taxon>Bacteroides</taxon>
    </lineage>
</organism>
<evidence type="ECO:0000313" key="2">
    <source>
        <dbReference type="Proteomes" id="UP000093197"/>
    </source>
</evidence>
<sequence length="74" mass="8907">MKIIVKSERIQELNLTVEEHYNKEIIPIYLKKYGMAILPVVNREIKEMKQYLICNYVMQCLKDQEPKVDSEYLN</sequence>
<accession>A0A853PTG0</accession>
<protein>
    <submittedName>
        <fullName evidence="1">Uncharacterized protein</fullName>
    </submittedName>
</protein>
<gene>
    <name evidence="1" type="ORF">AC094_29440</name>
</gene>